<keyword evidence="3" id="KW-1185">Reference proteome</keyword>
<name>A0AAE1ACP2_9GAST</name>
<evidence type="ECO:0000313" key="2">
    <source>
        <dbReference type="EMBL" id="KAK3785495.1"/>
    </source>
</evidence>
<accession>A0AAE1ACP2</accession>
<dbReference type="EMBL" id="JAWDGP010002127">
    <property type="protein sequence ID" value="KAK3785495.1"/>
    <property type="molecule type" value="Genomic_DNA"/>
</dbReference>
<dbReference type="AlphaFoldDB" id="A0AAE1ACP2"/>
<proteinExistence type="predicted"/>
<feature type="region of interest" description="Disordered" evidence="1">
    <location>
        <begin position="1"/>
        <end position="28"/>
    </location>
</feature>
<dbReference type="Proteomes" id="UP001283361">
    <property type="component" value="Unassembled WGS sequence"/>
</dbReference>
<gene>
    <name evidence="2" type="ORF">RRG08_048629</name>
</gene>
<sequence length="120" mass="12906">MSSNGANATPSTHSDVLTRCQSPASDPGFFRFESPSRLSLLTSYTRHQASCNRKPSGRLPGTQLTDPRGQHPMGKDKDPSFIGAYPSSVSTYLFDALTCAGFPTVSPNVIFSLPEIPELT</sequence>
<protein>
    <submittedName>
        <fullName evidence="2">Uncharacterized protein</fullName>
    </submittedName>
</protein>
<reference evidence="2" key="1">
    <citation type="journal article" date="2023" name="G3 (Bethesda)">
        <title>A reference genome for the long-term kleptoplast-retaining sea slug Elysia crispata morphotype clarki.</title>
        <authorList>
            <person name="Eastman K.E."/>
            <person name="Pendleton A.L."/>
            <person name="Shaikh M.A."/>
            <person name="Suttiyut T."/>
            <person name="Ogas R."/>
            <person name="Tomko P."/>
            <person name="Gavelis G."/>
            <person name="Widhalm J.R."/>
            <person name="Wisecaver J.H."/>
        </authorList>
    </citation>
    <scope>NUCLEOTIDE SEQUENCE</scope>
    <source>
        <strain evidence="2">ECLA1</strain>
    </source>
</reference>
<evidence type="ECO:0000256" key="1">
    <source>
        <dbReference type="SAM" id="MobiDB-lite"/>
    </source>
</evidence>
<organism evidence="2 3">
    <name type="scientific">Elysia crispata</name>
    <name type="common">lettuce slug</name>
    <dbReference type="NCBI Taxonomy" id="231223"/>
    <lineage>
        <taxon>Eukaryota</taxon>
        <taxon>Metazoa</taxon>
        <taxon>Spiralia</taxon>
        <taxon>Lophotrochozoa</taxon>
        <taxon>Mollusca</taxon>
        <taxon>Gastropoda</taxon>
        <taxon>Heterobranchia</taxon>
        <taxon>Euthyneura</taxon>
        <taxon>Panpulmonata</taxon>
        <taxon>Sacoglossa</taxon>
        <taxon>Placobranchoidea</taxon>
        <taxon>Plakobranchidae</taxon>
        <taxon>Elysia</taxon>
    </lineage>
</organism>
<evidence type="ECO:0000313" key="3">
    <source>
        <dbReference type="Proteomes" id="UP001283361"/>
    </source>
</evidence>
<feature type="region of interest" description="Disordered" evidence="1">
    <location>
        <begin position="47"/>
        <end position="80"/>
    </location>
</feature>
<comment type="caution">
    <text evidence="2">The sequence shown here is derived from an EMBL/GenBank/DDBJ whole genome shotgun (WGS) entry which is preliminary data.</text>
</comment>
<feature type="compositionally biased region" description="Polar residues" evidence="1">
    <location>
        <begin position="1"/>
        <end position="24"/>
    </location>
</feature>